<dbReference type="InterPro" id="IPR011662">
    <property type="entry name" value="Secretin/TonB_short_N"/>
</dbReference>
<dbReference type="PANTHER" id="PTHR47234">
    <property type="match status" value="1"/>
</dbReference>
<evidence type="ECO:0000256" key="6">
    <source>
        <dbReference type="ARBA" id="ARBA00023004"/>
    </source>
</evidence>
<dbReference type="InterPro" id="IPR000531">
    <property type="entry name" value="Beta-barrel_TonB"/>
</dbReference>
<keyword evidence="9 10" id="KW-0998">Cell outer membrane</keyword>
<evidence type="ECO:0000313" key="14">
    <source>
        <dbReference type="EMBL" id="MDE8652265.1"/>
    </source>
</evidence>
<dbReference type="Gene3D" id="2.170.130.10">
    <property type="entry name" value="TonB-dependent receptor, plug domain"/>
    <property type="match status" value="1"/>
</dbReference>
<keyword evidence="2 10" id="KW-0813">Transport</keyword>
<comment type="caution">
    <text evidence="14">The sequence shown here is derived from an EMBL/GenBank/DDBJ whole genome shotgun (WGS) entry which is preliminary data.</text>
</comment>
<evidence type="ECO:0000313" key="15">
    <source>
        <dbReference type="Proteomes" id="UP001216253"/>
    </source>
</evidence>
<organism evidence="14 15">
    <name type="scientific">Novosphingobium album</name>
    <name type="common">ex Liu et al. 2023</name>
    <dbReference type="NCBI Taxonomy" id="3031130"/>
    <lineage>
        <taxon>Bacteria</taxon>
        <taxon>Pseudomonadati</taxon>
        <taxon>Pseudomonadota</taxon>
        <taxon>Alphaproteobacteria</taxon>
        <taxon>Sphingomonadales</taxon>
        <taxon>Sphingomonadaceae</taxon>
        <taxon>Novosphingobium</taxon>
    </lineage>
</organism>
<keyword evidence="4" id="KW-0406">Ion transport</keyword>
<dbReference type="Proteomes" id="UP001216253">
    <property type="component" value="Unassembled WGS sequence"/>
</dbReference>
<evidence type="ECO:0000259" key="13">
    <source>
        <dbReference type="SMART" id="SM00965"/>
    </source>
</evidence>
<feature type="domain" description="Secretin/TonB short N-terminal" evidence="13">
    <location>
        <begin position="53"/>
        <end position="103"/>
    </location>
</feature>
<comment type="subcellular location">
    <subcellularLocation>
        <location evidence="1 10">Cell outer membrane</location>
        <topology evidence="1 10">Multi-pass membrane protein</topology>
    </subcellularLocation>
</comment>
<dbReference type="Pfam" id="PF07715">
    <property type="entry name" value="Plug"/>
    <property type="match status" value="1"/>
</dbReference>
<dbReference type="Gene3D" id="2.40.170.20">
    <property type="entry name" value="TonB-dependent receptor, beta-barrel domain"/>
    <property type="match status" value="1"/>
</dbReference>
<keyword evidence="7 11" id="KW-0798">TonB box</keyword>
<dbReference type="InterPro" id="IPR037066">
    <property type="entry name" value="Plug_dom_sf"/>
</dbReference>
<keyword evidence="3 10" id="KW-1134">Transmembrane beta strand</keyword>
<dbReference type="PROSITE" id="PS52016">
    <property type="entry name" value="TONB_DEPENDENT_REC_3"/>
    <property type="match status" value="1"/>
</dbReference>
<dbReference type="SUPFAM" id="SSF56935">
    <property type="entry name" value="Porins"/>
    <property type="match status" value="1"/>
</dbReference>
<evidence type="ECO:0000256" key="8">
    <source>
        <dbReference type="ARBA" id="ARBA00023136"/>
    </source>
</evidence>
<keyword evidence="14" id="KW-0675">Receptor</keyword>
<dbReference type="PANTHER" id="PTHR47234:SF3">
    <property type="entry name" value="SECRETIN_TONB SHORT N-TERMINAL DOMAIN-CONTAINING PROTEIN"/>
    <property type="match status" value="1"/>
</dbReference>
<evidence type="ECO:0000256" key="4">
    <source>
        <dbReference type="ARBA" id="ARBA00022496"/>
    </source>
</evidence>
<evidence type="ECO:0000256" key="2">
    <source>
        <dbReference type="ARBA" id="ARBA00022448"/>
    </source>
</evidence>
<keyword evidence="6" id="KW-0408">Iron</keyword>
<reference evidence="14 15" key="1">
    <citation type="submission" date="2023-03" db="EMBL/GenBank/DDBJ databases">
        <title>NovoSphingobium album sp. nov. isolated from polycyclic aromatic hydrocarbons- and heavy-metal polluted soil.</title>
        <authorList>
            <person name="Liu Z."/>
            <person name="Wang K."/>
        </authorList>
    </citation>
    <scope>NUCLEOTIDE SEQUENCE [LARGE SCALE GENOMIC DNA]</scope>
    <source>
        <strain evidence="14 15">H3SJ31-1</strain>
    </source>
</reference>
<evidence type="ECO:0000256" key="3">
    <source>
        <dbReference type="ARBA" id="ARBA00022452"/>
    </source>
</evidence>
<dbReference type="Pfam" id="PF00593">
    <property type="entry name" value="TonB_dep_Rec_b-barrel"/>
    <property type="match status" value="1"/>
</dbReference>
<evidence type="ECO:0000256" key="5">
    <source>
        <dbReference type="ARBA" id="ARBA00022692"/>
    </source>
</evidence>
<evidence type="ECO:0000256" key="11">
    <source>
        <dbReference type="RuleBase" id="RU003357"/>
    </source>
</evidence>
<evidence type="ECO:0000256" key="9">
    <source>
        <dbReference type="ARBA" id="ARBA00023237"/>
    </source>
</evidence>
<dbReference type="Pfam" id="PF07660">
    <property type="entry name" value="STN"/>
    <property type="match status" value="1"/>
</dbReference>
<dbReference type="InterPro" id="IPR012910">
    <property type="entry name" value="Plug_dom"/>
</dbReference>
<proteinExistence type="inferred from homology"/>
<dbReference type="EMBL" id="JARESE010000033">
    <property type="protein sequence ID" value="MDE8652265.1"/>
    <property type="molecule type" value="Genomic_DNA"/>
</dbReference>
<keyword evidence="8 10" id="KW-0472">Membrane</keyword>
<keyword evidence="4" id="KW-0410">Iron transport</keyword>
<evidence type="ECO:0000256" key="7">
    <source>
        <dbReference type="ARBA" id="ARBA00023077"/>
    </source>
</evidence>
<feature type="chain" id="PRO_5045210398" evidence="12">
    <location>
        <begin position="27"/>
        <end position="844"/>
    </location>
</feature>
<name>A0ABT5WQD7_9SPHN</name>
<evidence type="ECO:0000256" key="12">
    <source>
        <dbReference type="SAM" id="SignalP"/>
    </source>
</evidence>
<gene>
    <name evidence="14" type="ORF">PYV00_11125</name>
</gene>
<dbReference type="InterPro" id="IPR036942">
    <property type="entry name" value="Beta-barrel_TonB_sf"/>
</dbReference>
<dbReference type="CDD" id="cd01347">
    <property type="entry name" value="ligand_gated_channel"/>
    <property type="match status" value="1"/>
</dbReference>
<keyword evidence="12" id="KW-0732">Signal</keyword>
<feature type="signal peptide" evidence="12">
    <location>
        <begin position="1"/>
        <end position="26"/>
    </location>
</feature>
<comment type="similarity">
    <text evidence="10 11">Belongs to the TonB-dependent receptor family.</text>
</comment>
<sequence>MPIRTGVASIALATTSILVSTAPAMAQTDVADYDLPAQDLESSLRAVARLSGRQIIILSEKVAGHQAPALIGRFDAEAAVDRLLAGSGIKARRAGETILVGAQDKSGENMGASGDITVTGSRIKGAPLASPRITIGRQQMLDAGFGDVGSALRALPQNFAGGQNPGVGSGANAGGIVNQNITGGSSVNLRGLGPDATLTLLDGNRLAYGGFAQGIDISAIPLEAVDRVEIVPDGSSALYGSDAVAGVVNVILRPPANGLSARARWGKATDGGDFSQQYSLVGGSEWQTGGAMAAYGYRQNDSIQARQRGYAAALGDPYVLFPEQTVHSGILRLTQDVGNAVQLRFDGLFNSRKTGRQISAYGAVLTSATSDRLYALAPTLEARLGTSWRFSLRGAYSKGRTIGRERDYVEDTEIFNAAVCYCNVLLGAEAFIEGPVLRLPAGTARLVAGGGYRTNKFANRNVDTGSGFSGRQNDGYAYAELFVPLVAEADQVPWVRNLSVTAAGRYDRYNRFGDIATPKLGLVYGPLPGVELKLSWGRSFKAPTLLQQLQTRSASLVNAQALVGANVPEGATALYTEGGAPDLRPERATSMSWTAQWQPSQRFSLDVTYFRIKYDDRVIQPIGSYLNALNPAYGQFLVRAPTPEDVEAAIAASSTGLQNYSGLPYDPSRVAYIIDNHYTNVANQKVQGLDFAVSYQQPVGPGSILTSLNATWLETRQKNSATSPYFALSGTIWNPPKVRLRGTLGWEGEHIKAYGYLNYMGELDDLRDTPSRRLGSQVSADLFVGYTFGEEAGLLADLELSLAVDNLFNAKPPLMMAAPFVEPYDSTNFSPVGRAVALSISKKI</sequence>
<dbReference type="InterPro" id="IPR039426">
    <property type="entry name" value="TonB-dep_rcpt-like"/>
</dbReference>
<evidence type="ECO:0000256" key="1">
    <source>
        <dbReference type="ARBA" id="ARBA00004571"/>
    </source>
</evidence>
<keyword evidence="15" id="KW-1185">Reference proteome</keyword>
<evidence type="ECO:0000256" key="10">
    <source>
        <dbReference type="PROSITE-ProRule" id="PRU01360"/>
    </source>
</evidence>
<protein>
    <submittedName>
        <fullName evidence="14">TonB-dependent receptor</fullName>
    </submittedName>
</protein>
<keyword evidence="5 10" id="KW-0812">Transmembrane</keyword>
<dbReference type="SMART" id="SM00965">
    <property type="entry name" value="STN"/>
    <property type="match status" value="1"/>
</dbReference>
<dbReference type="Gene3D" id="3.55.50.30">
    <property type="match status" value="1"/>
</dbReference>
<accession>A0ABT5WQD7</accession>